<dbReference type="CDD" id="cd04164">
    <property type="entry name" value="trmE"/>
    <property type="match status" value="1"/>
</dbReference>
<dbReference type="SUPFAM" id="SSF52540">
    <property type="entry name" value="P-loop containing nucleoside triphosphate hydrolases"/>
    <property type="match status" value="1"/>
</dbReference>
<dbReference type="GO" id="GO:0005829">
    <property type="term" value="C:cytosol"/>
    <property type="evidence" value="ECO:0007669"/>
    <property type="project" value="TreeGrafter"/>
</dbReference>
<dbReference type="NCBIfam" id="TIGR00231">
    <property type="entry name" value="small_GTP"/>
    <property type="match status" value="1"/>
</dbReference>
<evidence type="ECO:0000313" key="5">
    <source>
        <dbReference type="Proteomes" id="UP000216133"/>
    </source>
</evidence>
<evidence type="ECO:0000256" key="1">
    <source>
        <dbReference type="ARBA" id="ARBA00022741"/>
    </source>
</evidence>
<keyword evidence="2" id="KW-0342">GTP-binding</keyword>
<feature type="non-terminal residue" evidence="4">
    <location>
        <position position="79"/>
    </location>
</feature>
<dbReference type="InterPro" id="IPR006073">
    <property type="entry name" value="GTP-bd"/>
</dbReference>
<feature type="non-terminal residue" evidence="4">
    <location>
        <position position="1"/>
    </location>
</feature>
<dbReference type="GO" id="GO:0005525">
    <property type="term" value="F:GTP binding"/>
    <property type="evidence" value="ECO:0007669"/>
    <property type="project" value="UniProtKB-KW"/>
</dbReference>
<dbReference type="PANTHER" id="PTHR42714">
    <property type="entry name" value="TRNA MODIFICATION GTPASE GTPBP3"/>
    <property type="match status" value="1"/>
</dbReference>
<dbReference type="InterPro" id="IPR005225">
    <property type="entry name" value="Small_GTP-bd"/>
</dbReference>
<dbReference type="Proteomes" id="UP000216133">
    <property type="component" value="Unassembled WGS sequence"/>
</dbReference>
<protein>
    <recommendedName>
        <fullName evidence="3">G domain-containing protein</fullName>
    </recommendedName>
</protein>
<proteinExistence type="predicted"/>
<dbReference type="GO" id="GO:0030488">
    <property type="term" value="P:tRNA methylation"/>
    <property type="evidence" value="ECO:0007669"/>
    <property type="project" value="TreeGrafter"/>
</dbReference>
<dbReference type="Pfam" id="PF01926">
    <property type="entry name" value="MMR_HSR1"/>
    <property type="match status" value="1"/>
</dbReference>
<evidence type="ECO:0000259" key="3">
    <source>
        <dbReference type="Pfam" id="PF01926"/>
    </source>
</evidence>
<dbReference type="RefSeq" id="WP_143118106.1">
    <property type="nucleotide sequence ID" value="NZ_NPBS01000636.1"/>
</dbReference>
<dbReference type="InterPro" id="IPR031168">
    <property type="entry name" value="G_TrmE"/>
</dbReference>
<dbReference type="InterPro" id="IPR027417">
    <property type="entry name" value="P-loop_NTPase"/>
</dbReference>
<name>A0A268QYS4_SHOCL</name>
<reference evidence="4 5" key="1">
    <citation type="submission" date="2017-07" db="EMBL/GenBank/DDBJ databases">
        <title>Isolation and whole genome analysis of endospore-forming bacteria from heroin.</title>
        <authorList>
            <person name="Kalinowski J."/>
            <person name="Ahrens B."/>
            <person name="Al-Dilaimi A."/>
            <person name="Winkler A."/>
            <person name="Wibberg D."/>
            <person name="Schleenbecker U."/>
            <person name="Ruckert C."/>
            <person name="Wolfel R."/>
            <person name="Grass G."/>
        </authorList>
    </citation>
    <scope>NUCLEOTIDE SEQUENCE [LARGE SCALE GENOMIC DNA]</scope>
    <source>
        <strain evidence="4 5">7523-2</strain>
    </source>
</reference>
<keyword evidence="1" id="KW-0547">Nucleotide-binding</keyword>
<comment type="caution">
    <text evidence="4">The sequence shown here is derived from an EMBL/GenBank/DDBJ whole genome shotgun (WGS) entry which is preliminary data.</text>
</comment>
<feature type="domain" description="G" evidence="3">
    <location>
        <begin position="1"/>
        <end position="74"/>
    </location>
</feature>
<dbReference type="GO" id="GO:0002098">
    <property type="term" value="P:tRNA wobble uridine modification"/>
    <property type="evidence" value="ECO:0007669"/>
    <property type="project" value="TreeGrafter"/>
</dbReference>
<dbReference type="Gene3D" id="3.40.50.300">
    <property type="entry name" value="P-loop containing nucleotide triphosphate hydrolases"/>
    <property type="match status" value="1"/>
</dbReference>
<dbReference type="PANTHER" id="PTHR42714:SF2">
    <property type="entry name" value="TRNA MODIFICATION GTPASE GTPBP3, MITOCHONDRIAL"/>
    <property type="match status" value="1"/>
</dbReference>
<evidence type="ECO:0000256" key="2">
    <source>
        <dbReference type="ARBA" id="ARBA00023134"/>
    </source>
</evidence>
<evidence type="ECO:0000313" key="4">
    <source>
        <dbReference type="EMBL" id="PAF13042.1"/>
    </source>
</evidence>
<gene>
    <name evidence="4" type="ORF">CHH61_24860</name>
</gene>
<organism evidence="4 5">
    <name type="scientific">Shouchella clausii</name>
    <name type="common">Alkalihalobacillus clausii</name>
    <dbReference type="NCBI Taxonomy" id="79880"/>
    <lineage>
        <taxon>Bacteria</taxon>
        <taxon>Bacillati</taxon>
        <taxon>Bacillota</taxon>
        <taxon>Bacilli</taxon>
        <taxon>Bacillales</taxon>
        <taxon>Bacillaceae</taxon>
        <taxon>Shouchella</taxon>
    </lineage>
</organism>
<sequence>SLLNSLVHENKAIVTDIPGTTRDVIEEYVNVRGVPLRLVDTAGIRETEDIVERIGVEKSRQVLKEADLILLVLNYSDEL</sequence>
<dbReference type="AlphaFoldDB" id="A0A268QYS4"/>
<dbReference type="EMBL" id="NPBS01000636">
    <property type="protein sequence ID" value="PAF13042.1"/>
    <property type="molecule type" value="Genomic_DNA"/>
</dbReference>
<accession>A0A268QYS4</accession>